<dbReference type="SUPFAM" id="SSF55781">
    <property type="entry name" value="GAF domain-like"/>
    <property type="match status" value="1"/>
</dbReference>
<accession>A0A9P0QKY0</accession>
<evidence type="ECO:0000313" key="3">
    <source>
        <dbReference type="Proteomes" id="UP000837801"/>
    </source>
</evidence>
<feature type="region of interest" description="Disordered" evidence="1">
    <location>
        <begin position="1"/>
        <end position="25"/>
    </location>
</feature>
<gene>
    <name evidence="2" type="ORF">CLIB1423_01S12420</name>
</gene>
<dbReference type="PANTHER" id="PTHR43102:SF2">
    <property type="entry name" value="GAF DOMAIN-CONTAINING PROTEIN"/>
    <property type="match status" value="1"/>
</dbReference>
<dbReference type="Proteomes" id="UP000837801">
    <property type="component" value="Unassembled WGS sequence"/>
</dbReference>
<keyword evidence="3" id="KW-1185">Reference proteome</keyword>
<dbReference type="AlphaFoldDB" id="A0A9P0QKY0"/>
<evidence type="ECO:0000313" key="2">
    <source>
        <dbReference type="EMBL" id="CAH2350540.1"/>
    </source>
</evidence>
<evidence type="ECO:0000256" key="1">
    <source>
        <dbReference type="SAM" id="MobiDB-lite"/>
    </source>
</evidence>
<evidence type="ECO:0008006" key="4">
    <source>
        <dbReference type="Google" id="ProtNLM"/>
    </source>
</evidence>
<dbReference type="PANTHER" id="PTHR43102">
    <property type="entry name" value="SLR1143 PROTEIN"/>
    <property type="match status" value="1"/>
</dbReference>
<comment type="caution">
    <text evidence="2">The sequence shown here is derived from an EMBL/GenBank/DDBJ whole genome shotgun (WGS) entry which is preliminary data.</text>
</comment>
<dbReference type="Gene3D" id="3.30.450.40">
    <property type="match status" value="1"/>
</dbReference>
<dbReference type="InterPro" id="IPR029016">
    <property type="entry name" value="GAF-like_dom_sf"/>
</dbReference>
<proteinExistence type="predicted"/>
<organism evidence="2 3">
    <name type="scientific">[Candida] railenensis</name>
    <dbReference type="NCBI Taxonomy" id="45579"/>
    <lineage>
        <taxon>Eukaryota</taxon>
        <taxon>Fungi</taxon>
        <taxon>Dikarya</taxon>
        <taxon>Ascomycota</taxon>
        <taxon>Saccharomycotina</taxon>
        <taxon>Pichiomycetes</taxon>
        <taxon>Debaryomycetaceae</taxon>
        <taxon>Kurtzmaniella</taxon>
    </lineage>
</organism>
<dbReference type="OrthoDB" id="303614at2759"/>
<reference evidence="2" key="1">
    <citation type="submission" date="2022-03" db="EMBL/GenBank/DDBJ databases">
        <authorList>
            <person name="Legras J.-L."/>
            <person name="Devillers H."/>
            <person name="Grondin C."/>
        </authorList>
    </citation>
    <scope>NUCLEOTIDE SEQUENCE</scope>
    <source>
        <strain evidence="2">CLIB 1423</strain>
    </source>
</reference>
<name>A0A9P0QKY0_9ASCO</name>
<dbReference type="EMBL" id="CAKXYY010000001">
    <property type="protein sequence ID" value="CAH2350540.1"/>
    <property type="molecule type" value="Genomic_DNA"/>
</dbReference>
<sequence length="516" mass="58529">MDRLSQLAGSGKSPKAKAIRAGHGGINSIAPPGERSINQIRMTLSQFIDAYSKGKWNISDVPCPPCFDKSKGFFQPPECYNELTRSKVAQQYIDLPHWNEAYIFKKIISKIRKEFGINGISISVIDGTKTLIKFEHLLGLVDIPRIASIDSHTILSQGYFLLLNASEDWRTQSNPFVNGIPHIKFYLGVPLTNKNGINIGVLSIFDSFVRREFSPDKIRSFQLYAKEIMKILETPISIVQVKFSIYKPIQCETHSDNYADDIKKLAKKIGRATSKGEQMFNIFEKDGSGGPYSPNHTFRFKRNSEEFNVKSSQILFEKMLNAGNIKNGAAQLSKFIVNDIGIDFAYILEIRIAESYLIGKEYFPSKQKEIDVNKFTFSSKLVKDTSKNAHNDCITRIIGYHGCNYANLNIEDEIHSAAFSSEFGIHYQNSRQTSLHNDGILIPFFRHNSKLVRKHRVKKANEQNQGSNDDIDLYFRSGGYLVACYNEGIKPDSFNPEIISEIFEYATILRKIYLSS</sequence>
<protein>
    <recommendedName>
        <fullName evidence="4">GAF domain-containing protein</fullName>
    </recommendedName>
</protein>